<sequence>MSDTKFNSNNIDPSNSQNSLSQITHNFYKIDIMEKEPTIQNIKETIFEEDLVFELYQKASKLENNIALFDLANMYIDGEGVDKNYDKAFELSKKLAEKEYSGGINLLGYCYDNEIGTDIDKEKAVELYQKAANLGNCLAMYNLAHMYSDGEGVEVNYNKSFELLEKSAEKGYSDAISMLGYCYSNGIGTVTNKQKAFEKYQIAANLGNSCAQYNFGLMYEKGNGTEKNIEQAIHWYKKSAGQGYYNFYKIDIKEKEPTTQNIKEIILEVDLAAKLENNIALFELANVYIEGGDSNYHEEGFELSEKLAEKGYSSGINLLGYCYYIGIGTDVNKEKAFELYQNAANL</sequence>
<evidence type="ECO:0000313" key="2">
    <source>
        <dbReference type="Proteomes" id="UP000234323"/>
    </source>
</evidence>
<protein>
    <submittedName>
        <fullName evidence="1">HCP-like protein</fullName>
    </submittedName>
</protein>
<keyword evidence="2" id="KW-1185">Reference proteome</keyword>
<dbReference type="InterPro" id="IPR006597">
    <property type="entry name" value="Sel1-like"/>
</dbReference>
<dbReference type="AlphaFoldDB" id="A0A2I1GNC4"/>
<dbReference type="Proteomes" id="UP000234323">
    <property type="component" value="Unassembled WGS sequence"/>
</dbReference>
<gene>
    <name evidence="1" type="ORF">RhiirA4_463651</name>
</gene>
<dbReference type="VEuPathDB" id="FungiDB:FUN_009541"/>
<dbReference type="VEuPathDB" id="FungiDB:RhiirFUN_021247"/>
<dbReference type="VEuPathDB" id="FungiDB:RhiirFUN_021328"/>
<dbReference type="EMBL" id="LLXI01000608">
    <property type="protein sequence ID" value="PKY48148.1"/>
    <property type="molecule type" value="Genomic_DNA"/>
</dbReference>
<dbReference type="Gene3D" id="1.25.40.10">
    <property type="entry name" value="Tetratricopeptide repeat domain"/>
    <property type="match status" value="3"/>
</dbReference>
<evidence type="ECO:0000313" key="1">
    <source>
        <dbReference type="EMBL" id="PKY48148.1"/>
    </source>
</evidence>
<dbReference type="PANTHER" id="PTHR43628:SF1">
    <property type="entry name" value="CHITIN SYNTHASE REGULATORY FACTOR 2-RELATED"/>
    <property type="match status" value="1"/>
</dbReference>
<dbReference type="SMART" id="SM00671">
    <property type="entry name" value="SEL1"/>
    <property type="match status" value="7"/>
</dbReference>
<dbReference type="VEuPathDB" id="FungiDB:FUN_009452"/>
<reference evidence="1 2" key="1">
    <citation type="submission" date="2015-10" db="EMBL/GenBank/DDBJ databases">
        <title>Genome analyses suggest a sexual origin of heterokaryosis in a supposedly ancient asexual fungus.</title>
        <authorList>
            <person name="Ropars J."/>
            <person name="Sedzielewska K."/>
            <person name="Noel J."/>
            <person name="Charron P."/>
            <person name="Farinelli L."/>
            <person name="Marton T."/>
            <person name="Kruger M."/>
            <person name="Pelin A."/>
            <person name="Brachmann A."/>
            <person name="Corradi N."/>
        </authorList>
    </citation>
    <scope>NUCLEOTIDE SEQUENCE [LARGE SCALE GENOMIC DNA]</scope>
    <source>
        <strain evidence="1 2">A4</strain>
    </source>
</reference>
<accession>A0A2I1GNC4</accession>
<proteinExistence type="predicted"/>
<comment type="caution">
    <text evidence="1">The sequence shown here is derived from an EMBL/GenBank/DDBJ whole genome shotgun (WGS) entry which is preliminary data.</text>
</comment>
<organism evidence="1 2">
    <name type="scientific">Rhizophagus irregularis</name>
    <dbReference type="NCBI Taxonomy" id="588596"/>
    <lineage>
        <taxon>Eukaryota</taxon>
        <taxon>Fungi</taxon>
        <taxon>Fungi incertae sedis</taxon>
        <taxon>Mucoromycota</taxon>
        <taxon>Glomeromycotina</taxon>
        <taxon>Glomeromycetes</taxon>
        <taxon>Glomerales</taxon>
        <taxon>Glomeraceae</taxon>
        <taxon>Rhizophagus</taxon>
    </lineage>
</organism>
<dbReference type="SUPFAM" id="SSF81901">
    <property type="entry name" value="HCP-like"/>
    <property type="match status" value="2"/>
</dbReference>
<dbReference type="InterPro" id="IPR011990">
    <property type="entry name" value="TPR-like_helical_dom_sf"/>
</dbReference>
<dbReference type="PANTHER" id="PTHR43628">
    <property type="entry name" value="ACTIVATOR OF C KINASE PROTEIN 1-RELATED"/>
    <property type="match status" value="1"/>
</dbReference>
<name>A0A2I1GNC4_9GLOM</name>
<dbReference type="InterPro" id="IPR052945">
    <property type="entry name" value="Mitotic_Regulator"/>
</dbReference>
<dbReference type="Pfam" id="PF08238">
    <property type="entry name" value="Sel1"/>
    <property type="match status" value="7"/>
</dbReference>